<dbReference type="GO" id="GO:0006518">
    <property type="term" value="P:peptide metabolic process"/>
    <property type="evidence" value="ECO:0007669"/>
    <property type="project" value="TreeGrafter"/>
</dbReference>
<keyword evidence="12" id="KW-0496">Mitochondrion</keyword>
<dbReference type="InterPro" id="IPR001567">
    <property type="entry name" value="Pept_M3A_M3B_dom"/>
</dbReference>
<dbReference type="HOGENOM" id="CLU_001805_0_0_1"/>
<dbReference type="GO" id="GO:0004222">
    <property type="term" value="F:metalloendopeptidase activity"/>
    <property type="evidence" value="ECO:0007669"/>
    <property type="project" value="UniProtKB-EC"/>
</dbReference>
<sequence length="806" mass="90001">MVDVRAVRRLEHFDSPAGRQTRDISKRHLSTATETVQLSEAYHAPVLYGSLDFDKDKHVLQKIFDSGPFWREFLQRKPAARQQEGLLGIQYLKSPEGFFAFVQATKQKCDALVAKTLAATSLDEYRAMARDMDRLSDLLCRVIDVSDFMRVFHQDAAIIKAATQAYEHMFEYMNVLNTTAGLNEQLKKALRMPEVRSVWSEEEIISAETLVKDFAHSAIDQSPQKRQKFVDLSNEISRVGTEFVSQMEPAKQYVAVTRETLLGIEPDGTKQFRSWGKAMIPIHSQAARKVMKLVEDEEPRREIYMAGRTSSKKQIQRLERLLLKRAELAKLTGFSSYSQMTLSHKSALAKTPSGVNTFLTSLNASNRGQLQPQIDELLAQKRNSVPSASVLQPWDVALYQNTLKAQLGRNAMSNHSLEGSNAFFSIGTIISGLSRLFQRLYGIRLAPQPTAPGEVWNPGVRRLDVISETEGHIAVIYCDLFARMGKQPNPAHFTLRCSREITAEEIEAAQLGDKVNDGMPTGITISSITGKRALHQLPVIALICDFDEPSPGSHTPTLLSHHSVTTLFHEMGHAVHSILGRTSLQTIAGTRCAADFAELPSILMEYFALDPSVLKLYARHWDTDKPISDHQATALQQQQHRDQTEKDALWHNETQILMSLLDQSLHSELAVEAVEHGGGRFDSTEVYHRIWNSHGSLPEPRDTSWHGFFGHLYGYGGTYYSYLFDRAIARQVWRAVFRDGLDGAALDRAAGEKLKENVLRYGGGRDPWRCLEDLMGGGKGVLAEGGDQAMLEVGQWGVGAGAEGGL</sequence>
<comment type="subcellular location">
    <subcellularLocation>
        <location evidence="2">Mitochondrion matrix</location>
    </subcellularLocation>
</comment>
<name>U1G571_ENDPU</name>
<organism evidence="17 18">
    <name type="scientific">Endocarpon pusillum (strain Z07020 / HMAS-L-300199)</name>
    <name type="common">Lichen-forming fungus</name>
    <dbReference type="NCBI Taxonomy" id="1263415"/>
    <lineage>
        <taxon>Eukaryota</taxon>
        <taxon>Fungi</taxon>
        <taxon>Dikarya</taxon>
        <taxon>Ascomycota</taxon>
        <taxon>Pezizomycotina</taxon>
        <taxon>Eurotiomycetes</taxon>
        <taxon>Chaetothyriomycetidae</taxon>
        <taxon>Verrucariales</taxon>
        <taxon>Verrucariaceae</taxon>
        <taxon>Endocarpon</taxon>
    </lineage>
</organism>
<evidence type="ECO:0000256" key="3">
    <source>
        <dbReference type="ARBA" id="ARBA00006040"/>
    </source>
</evidence>
<reference evidence="18" key="1">
    <citation type="journal article" date="2014" name="BMC Genomics">
        <title>Genome characteristics reveal the impact of lichenization on lichen-forming fungus Endocarpon pusillum Hedwig (Verrucariales, Ascomycota).</title>
        <authorList>
            <person name="Wang Y.-Y."/>
            <person name="Liu B."/>
            <person name="Zhang X.-Y."/>
            <person name="Zhou Q.-M."/>
            <person name="Zhang T."/>
            <person name="Li H."/>
            <person name="Yu Y.-F."/>
            <person name="Zhang X.-L."/>
            <person name="Hao X.-Y."/>
            <person name="Wang M."/>
            <person name="Wang L."/>
            <person name="Wei J.-C."/>
        </authorList>
    </citation>
    <scope>NUCLEOTIDE SEQUENCE [LARGE SCALE GENOMIC DNA]</scope>
    <source>
        <strain evidence="18">Z07020 / HMAS-L-300199</strain>
    </source>
</reference>
<proteinExistence type="inferred from homology"/>
<evidence type="ECO:0000256" key="5">
    <source>
        <dbReference type="ARBA" id="ARBA00018046"/>
    </source>
</evidence>
<gene>
    <name evidence="17" type="ORF">EPUS_07691</name>
</gene>
<dbReference type="OMA" id="ALMFEYM"/>
<dbReference type="Gene3D" id="3.40.390.10">
    <property type="entry name" value="Collagenase (Catalytic Domain)"/>
    <property type="match status" value="1"/>
</dbReference>
<dbReference type="EMBL" id="KE721096">
    <property type="protein sequence ID" value="ERF72482.1"/>
    <property type="molecule type" value="Genomic_DNA"/>
</dbReference>
<evidence type="ECO:0000256" key="4">
    <source>
        <dbReference type="ARBA" id="ARBA00012441"/>
    </source>
</evidence>
<evidence type="ECO:0000256" key="1">
    <source>
        <dbReference type="ARBA" id="ARBA00000436"/>
    </source>
</evidence>
<comment type="similarity">
    <text evidence="3 15">Belongs to the peptidase M3 family.</text>
</comment>
<dbReference type="eggNOG" id="KOG2090">
    <property type="taxonomic scope" value="Eukaryota"/>
</dbReference>
<dbReference type="PANTHER" id="PTHR11804">
    <property type="entry name" value="PROTEASE M3 THIMET OLIGOPEPTIDASE-RELATED"/>
    <property type="match status" value="1"/>
</dbReference>
<feature type="domain" description="Peptidase M3A/M3B catalytic" evidence="16">
    <location>
        <begin position="290"/>
        <end position="776"/>
    </location>
</feature>
<dbReference type="PANTHER" id="PTHR11804:SF79">
    <property type="entry name" value="MITOCHONDRIAL INTERMEDIATE PEPTIDASE"/>
    <property type="match status" value="1"/>
</dbReference>
<evidence type="ECO:0000256" key="7">
    <source>
        <dbReference type="ARBA" id="ARBA00022723"/>
    </source>
</evidence>
<dbReference type="InterPro" id="IPR033851">
    <property type="entry name" value="M3A_MIP"/>
</dbReference>
<keyword evidence="9 15" id="KW-0862">Zinc</keyword>
<comment type="function">
    <text evidence="13">Cleaves proteins, imported into the mitochondrion, to their mature size. While most mitochondrial precursor proteins are processed to the mature form in one step by mitochondrial processing peptidase (MPP), the sequential cleavage by MIP of an octapeptide after initial processing by MPP is a required step for a subgroup of nuclear-encoded precursor proteins destined for the matrix or the inner membrane.</text>
</comment>
<keyword evidence="7 15" id="KW-0479">Metal-binding</keyword>
<dbReference type="GO" id="GO:0005759">
    <property type="term" value="C:mitochondrial matrix"/>
    <property type="evidence" value="ECO:0007669"/>
    <property type="project" value="UniProtKB-SubCell"/>
</dbReference>
<evidence type="ECO:0000259" key="16">
    <source>
        <dbReference type="Pfam" id="PF01432"/>
    </source>
</evidence>
<dbReference type="Pfam" id="PF01432">
    <property type="entry name" value="Peptidase_M3"/>
    <property type="match status" value="1"/>
</dbReference>
<comment type="catalytic activity">
    <reaction evidence="1">
        <text>Release of an N-terminal octapeptide as second stage of processing of some proteins imported into the mitochondrion.</text>
        <dbReference type="EC" id="3.4.24.59"/>
    </reaction>
</comment>
<dbReference type="Proteomes" id="UP000019373">
    <property type="component" value="Unassembled WGS sequence"/>
</dbReference>
<evidence type="ECO:0000313" key="17">
    <source>
        <dbReference type="EMBL" id="ERF72482.1"/>
    </source>
</evidence>
<comment type="cofactor">
    <cofactor evidence="15">
        <name>Zn(2+)</name>
        <dbReference type="ChEBI" id="CHEBI:29105"/>
    </cofactor>
    <text evidence="15">Binds 1 zinc ion.</text>
</comment>
<evidence type="ECO:0000256" key="6">
    <source>
        <dbReference type="ARBA" id="ARBA00022670"/>
    </source>
</evidence>
<protein>
    <recommendedName>
        <fullName evidence="5">Mitochondrial intermediate peptidase</fullName>
        <ecNumber evidence="4">3.4.24.59</ecNumber>
    </recommendedName>
    <alternativeName>
        <fullName evidence="14">Octapeptidyl aminopeptidase</fullName>
    </alternativeName>
</protein>
<evidence type="ECO:0000256" key="11">
    <source>
        <dbReference type="ARBA" id="ARBA00023049"/>
    </source>
</evidence>
<evidence type="ECO:0000256" key="10">
    <source>
        <dbReference type="ARBA" id="ARBA00022946"/>
    </source>
</evidence>
<dbReference type="SUPFAM" id="SSF55486">
    <property type="entry name" value="Metalloproteases ('zincins'), catalytic domain"/>
    <property type="match status" value="1"/>
</dbReference>
<keyword evidence="8 15" id="KW-0378">Hydrolase</keyword>
<keyword evidence="18" id="KW-1185">Reference proteome</keyword>
<keyword evidence="10" id="KW-0809">Transit peptide</keyword>
<evidence type="ECO:0000256" key="2">
    <source>
        <dbReference type="ARBA" id="ARBA00004305"/>
    </source>
</evidence>
<dbReference type="EC" id="3.4.24.59" evidence="4"/>
<keyword evidence="11 15" id="KW-0482">Metalloprotease</keyword>
<dbReference type="GeneID" id="19242571"/>
<evidence type="ECO:0000256" key="13">
    <source>
        <dbReference type="ARBA" id="ARBA00025208"/>
    </source>
</evidence>
<keyword evidence="6 15" id="KW-0645">Protease</keyword>
<dbReference type="CDD" id="cd06457">
    <property type="entry name" value="M3A_MIP"/>
    <property type="match status" value="1"/>
</dbReference>
<dbReference type="OrthoDB" id="17530at2759"/>
<evidence type="ECO:0000256" key="15">
    <source>
        <dbReference type="RuleBase" id="RU003435"/>
    </source>
</evidence>
<evidence type="ECO:0000256" key="8">
    <source>
        <dbReference type="ARBA" id="ARBA00022801"/>
    </source>
</evidence>
<evidence type="ECO:0000256" key="14">
    <source>
        <dbReference type="ARBA" id="ARBA00032470"/>
    </source>
</evidence>
<dbReference type="Gene3D" id="1.10.1370.10">
    <property type="entry name" value="Neurolysin, domain 3"/>
    <property type="match status" value="1"/>
</dbReference>
<accession>U1G571</accession>
<dbReference type="AlphaFoldDB" id="U1G571"/>
<dbReference type="GO" id="GO:0046872">
    <property type="term" value="F:metal ion binding"/>
    <property type="evidence" value="ECO:0007669"/>
    <property type="project" value="UniProtKB-UniRule"/>
</dbReference>
<dbReference type="InterPro" id="IPR024079">
    <property type="entry name" value="MetalloPept_cat_dom_sf"/>
</dbReference>
<dbReference type="InterPro" id="IPR024077">
    <property type="entry name" value="Neurolysin/TOP_dom2"/>
</dbReference>
<evidence type="ECO:0000256" key="9">
    <source>
        <dbReference type="ARBA" id="ARBA00022833"/>
    </source>
</evidence>
<evidence type="ECO:0000313" key="18">
    <source>
        <dbReference type="Proteomes" id="UP000019373"/>
    </source>
</evidence>
<evidence type="ECO:0000256" key="12">
    <source>
        <dbReference type="ARBA" id="ARBA00023128"/>
    </source>
</evidence>
<dbReference type="RefSeq" id="XP_007801858.1">
    <property type="nucleotide sequence ID" value="XM_007803667.1"/>
</dbReference>
<dbReference type="InterPro" id="IPR045090">
    <property type="entry name" value="Pept_M3A_M3B"/>
</dbReference>
<dbReference type="GO" id="GO:0006627">
    <property type="term" value="P:protein processing involved in protein targeting to mitochondrion"/>
    <property type="evidence" value="ECO:0007669"/>
    <property type="project" value="TreeGrafter"/>
</dbReference>